<keyword evidence="2" id="KW-0614">Plasmid</keyword>
<organism evidence="2 3">
    <name type="scientific">Sinorhizobium meliloti (strain SM11)</name>
    <dbReference type="NCBI Taxonomy" id="707241"/>
    <lineage>
        <taxon>Bacteria</taxon>
        <taxon>Pseudomonadati</taxon>
        <taxon>Pseudomonadota</taxon>
        <taxon>Alphaproteobacteria</taxon>
        <taxon>Hyphomicrobiales</taxon>
        <taxon>Rhizobiaceae</taxon>
        <taxon>Sinorhizobium/Ensifer group</taxon>
        <taxon>Sinorhizobium</taxon>
    </lineage>
</organism>
<sequence>MDTIVEILKLLLNIPPDRLASFIALGVIALAMFALYVIHSLAKGRGE</sequence>
<evidence type="ECO:0000313" key="3">
    <source>
        <dbReference type="Proteomes" id="UP000009045"/>
    </source>
</evidence>
<dbReference type="PATRIC" id="fig|707241.3.peg.4093"/>
<evidence type="ECO:0008006" key="4">
    <source>
        <dbReference type="Google" id="ProtNLM"/>
    </source>
</evidence>
<dbReference type="EMBL" id="CP001831">
    <property type="protein sequence ID" value="AEH81153.1"/>
    <property type="molecule type" value="Genomic_DNA"/>
</dbReference>
<keyword evidence="1" id="KW-1133">Transmembrane helix</keyword>
<dbReference type="Proteomes" id="UP000009045">
    <property type="component" value="Plasmid pSmeSM11c"/>
</dbReference>
<dbReference type="AlphaFoldDB" id="F7XAW9"/>
<evidence type="ECO:0000313" key="2">
    <source>
        <dbReference type="EMBL" id="AEH81153.1"/>
    </source>
</evidence>
<protein>
    <recommendedName>
        <fullName evidence="4">DUF3149 domain-containing protein</fullName>
    </recommendedName>
</protein>
<dbReference type="HOGENOM" id="CLU_3173246_0_0_5"/>
<reference evidence="2 3" key="1">
    <citation type="journal article" date="2011" name="J. Biotechnol.">
        <title>The complete genome sequence of the dominant Sinorhizobium meliloti field isolate SM11 extends the S. meliloti pan-genome.</title>
        <authorList>
            <person name="Schneiker-Bekel S."/>
            <person name="Wibberg D."/>
            <person name="Bekel T."/>
            <person name="Blom J."/>
            <person name="Linke B."/>
            <person name="Neuweger H."/>
            <person name="Stiens M."/>
            <person name="Vorholter F.J."/>
            <person name="Weidner S."/>
            <person name="Goesmann A."/>
            <person name="Puhler A."/>
            <person name="Schluter A."/>
        </authorList>
    </citation>
    <scope>NUCLEOTIDE SEQUENCE [LARGE SCALE GENOMIC DNA]</scope>
    <source>
        <strain evidence="2 3">SM11</strain>
        <plasmid evidence="3">pSmeSM11c</plasmid>
    </source>
</reference>
<keyword evidence="1" id="KW-0812">Transmembrane</keyword>
<name>F7XAW9_SINMM</name>
<dbReference type="RefSeq" id="WP_014530934.1">
    <property type="nucleotide sequence ID" value="NC_017327.1"/>
</dbReference>
<proteinExistence type="predicted"/>
<geneLocation type="plasmid" evidence="2 3">
    <name>pSmeSM11c</name>
</geneLocation>
<feature type="transmembrane region" description="Helical" evidence="1">
    <location>
        <begin position="19"/>
        <end position="38"/>
    </location>
</feature>
<gene>
    <name evidence="2" type="ordered locus">SM11_pC0080</name>
</gene>
<keyword evidence="1" id="KW-0472">Membrane</keyword>
<accession>F7XAW9</accession>
<evidence type="ECO:0000256" key="1">
    <source>
        <dbReference type="SAM" id="Phobius"/>
    </source>
</evidence>
<dbReference type="KEGG" id="smx:SM11_pC0080"/>